<gene>
    <name evidence="1" type="ORF">GCM10009747_24960</name>
</gene>
<evidence type="ECO:0000313" key="1">
    <source>
        <dbReference type="EMBL" id="GAA1764214.1"/>
    </source>
</evidence>
<dbReference type="EMBL" id="BAAANH010000005">
    <property type="protein sequence ID" value="GAA1764214.1"/>
    <property type="molecule type" value="Genomic_DNA"/>
</dbReference>
<protein>
    <submittedName>
        <fullName evidence="1">Uncharacterized protein</fullName>
    </submittedName>
</protein>
<comment type="caution">
    <text evidence="1">The sequence shown here is derived from an EMBL/GenBank/DDBJ whole genome shotgun (WGS) entry which is preliminary data.</text>
</comment>
<name>A0ABN2KRN6_9MICO</name>
<keyword evidence="2" id="KW-1185">Reference proteome</keyword>
<sequence>MGENAADFRRTDETNGTMDLARAITAGGLAARRTDRRFTATEAEVRAAERRSLDRRLGAVAAAGRREYTEAGRHAAPRPARA</sequence>
<evidence type="ECO:0000313" key="2">
    <source>
        <dbReference type="Proteomes" id="UP001500506"/>
    </source>
</evidence>
<reference evidence="2" key="1">
    <citation type="journal article" date="2019" name="Int. J. Syst. Evol. Microbiol.">
        <title>The Global Catalogue of Microorganisms (GCM) 10K type strain sequencing project: providing services to taxonomists for standard genome sequencing and annotation.</title>
        <authorList>
            <consortium name="The Broad Institute Genomics Platform"/>
            <consortium name="The Broad Institute Genome Sequencing Center for Infectious Disease"/>
            <person name="Wu L."/>
            <person name="Ma J."/>
        </authorList>
    </citation>
    <scope>NUCLEOTIDE SEQUENCE [LARGE SCALE GENOMIC DNA]</scope>
    <source>
        <strain evidence="2">JCM 14319</strain>
    </source>
</reference>
<dbReference type="Proteomes" id="UP001500506">
    <property type="component" value="Unassembled WGS sequence"/>
</dbReference>
<proteinExistence type="predicted"/>
<accession>A0ABN2KRN6</accession>
<organism evidence="1 2">
    <name type="scientific">Agromyces humatus</name>
    <dbReference type="NCBI Taxonomy" id="279573"/>
    <lineage>
        <taxon>Bacteria</taxon>
        <taxon>Bacillati</taxon>
        <taxon>Actinomycetota</taxon>
        <taxon>Actinomycetes</taxon>
        <taxon>Micrococcales</taxon>
        <taxon>Microbacteriaceae</taxon>
        <taxon>Agromyces</taxon>
    </lineage>
</organism>